<dbReference type="PANTHER" id="PTHR15887">
    <property type="entry name" value="TRANSMEMBRANE PROTEIN 69"/>
    <property type="match status" value="1"/>
</dbReference>
<keyword evidence="1" id="KW-0812">Transmembrane</keyword>
<organism evidence="2 3">
    <name type="scientific">Dankookia rubra</name>
    <dbReference type="NCBI Taxonomy" id="1442381"/>
    <lineage>
        <taxon>Bacteria</taxon>
        <taxon>Pseudomonadati</taxon>
        <taxon>Pseudomonadota</taxon>
        <taxon>Alphaproteobacteria</taxon>
        <taxon>Acetobacterales</taxon>
        <taxon>Roseomonadaceae</taxon>
        <taxon>Dankookia</taxon>
    </lineage>
</organism>
<keyword evidence="3" id="KW-1185">Reference proteome</keyword>
<name>A0A4R5QL44_9PROT</name>
<dbReference type="EMBL" id="SMSJ01000003">
    <property type="protein sequence ID" value="TDH63966.1"/>
    <property type="molecule type" value="Genomic_DNA"/>
</dbReference>
<feature type="transmembrane region" description="Helical" evidence="1">
    <location>
        <begin position="39"/>
        <end position="61"/>
    </location>
</feature>
<dbReference type="AlphaFoldDB" id="A0A4R5QL44"/>
<evidence type="ECO:0000313" key="3">
    <source>
        <dbReference type="Proteomes" id="UP000295096"/>
    </source>
</evidence>
<feature type="transmembrane region" description="Helical" evidence="1">
    <location>
        <begin position="128"/>
        <end position="146"/>
    </location>
</feature>
<dbReference type="InterPro" id="IPR021836">
    <property type="entry name" value="DUF3429"/>
</dbReference>
<sequence length="149" mass="14977">MDQPLPRPTLWLGLAGLLPFLGSALLAWTAPAEWRGVALYALAAYGAVILSFLGAVHWGLALRAPATEAAATAPRLGLGVLPSLVGWVALLLPPLPGLSLLALGILGTAAVETAAAGRGLVPPAYLQLRWILSLGAALSLAAGAAAPPV</sequence>
<dbReference type="RefSeq" id="WP_133287246.1">
    <property type="nucleotide sequence ID" value="NZ_SMSJ01000003.1"/>
</dbReference>
<protein>
    <submittedName>
        <fullName evidence="2">DUF3429 domain-containing protein</fullName>
    </submittedName>
</protein>
<evidence type="ECO:0000256" key="1">
    <source>
        <dbReference type="SAM" id="Phobius"/>
    </source>
</evidence>
<dbReference type="Proteomes" id="UP000295096">
    <property type="component" value="Unassembled WGS sequence"/>
</dbReference>
<proteinExistence type="predicted"/>
<comment type="caution">
    <text evidence="2">The sequence shown here is derived from an EMBL/GenBank/DDBJ whole genome shotgun (WGS) entry which is preliminary data.</text>
</comment>
<keyword evidence="1" id="KW-0472">Membrane</keyword>
<accession>A0A4R5QL44</accession>
<dbReference type="PANTHER" id="PTHR15887:SF1">
    <property type="entry name" value="TRANSMEMBRANE PROTEIN 69"/>
    <property type="match status" value="1"/>
</dbReference>
<evidence type="ECO:0000313" key="2">
    <source>
        <dbReference type="EMBL" id="TDH63966.1"/>
    </source>
</evidence>
<keyword evidence="1" id="KW-1133">Transmembrane helix</keyword>
<gene>
    <name evidence="2" type="ORF">E2C06_03830</name>
</gene>
<dbReference type="Pfam" id="PF11911">
    <property type="entry name" value="DUF3429"/>
    <property type="match status" value="1"/>
</dbReference>
<reference evidence="2 3" key="1">
    <citation type="journal article" date="2016" name="J. Microbiol.">
        <title>Dankookia rubra gen. nov., sp. nov., an alphaproteobacterium isolated from sediment of a shallow stream.</title>
        <authorList>
            <person name="Kim W.H."/>
            <person name="Kim D.H."/>
            <person name="Kang K."/>
            <person name="Ahn T.Y."/>
        </authorList>
    </citation>
    <scope>NUCLEOTIDE SEQUENCE [LARGE SCALE GENOMIC DNA]</scope>
    <source>
        <strain evidence="2 3">JCM30602</strain>
    </source>
</reference>